<feature type="compositionally biased region" description="Basic and acidic residues" evidence="5">
    <location>
        <begin position="175"/>
        <end position="193"/>
    </location>
</feature>
<evidence type="ECO:0000256" key="5">
    <source>
        <dbReference type="SAM" id="MobiDB-lite"/>
    </source>
</evidence>
<reference evidence="7" key="2">
    <citation type="submission" date="2023-05" db="EMBL/GenBank/DDBJ databases">
        <authorList>
            <consortium name="Lawrence Berkeley National Laboratory"/>
            <person name="Steindorff A."/>
            <person name="Hensen N."/>
            <person name="Bonometti L."/>
            <person name="Westerberg I."/>
            <person name="Brannstrom I.O."/>
            <person name="Guillou S."/>
            <person name="Cros-Aarteil S."/>
            <person name="Calhoun S."/>
            <person name="Haridas S."/>
            <person name="Kuo A."/>
            <person name="Mondo S."/>
            <person name="Pangilinan J."/>
            <person name="Riley R."/>
            <person name="Labutti K."/>
            <person name="Andreopoulos B."/>
            <person name="Lipzen A."/>
            <person name="Chen C."/>
            <person name="Yanf M."/>
            <person name="Daum C."/>
            <person name="Ng V."/>
            <person name="Clum A."/>
            <person name="Ohm R."/>
            <person name="Martin F."/>
            <person name="Silar P."/>
            <person name="Natvig D."/>
            <person name="Lalanne C."/>
            <person name="Gautier V."/>
            <person name="Ament-Velasquez S.L."/>
            <person name="Kruys A."/>
            <person name="Hutchinson M.I."/>
            <person name="Powell A.J."/>
            <person name="Barry K."/>
            <person name="Miller A.N."/>
            <person name="Grigoriev I.V."/>
            <person name="Debuchy R."/>
            <person name="Gladieux P."/>
            <person name="Thoren M.H."/>
            <person name="Johannesson H."/>
        </authorList>
    </citation>
    <scope>NUCLEOTIDE SEQUENCE</scope>
    <source>
        <strain evidence="7">CBS 538.74</strain>
    </source>
</reference>
<dbReference type="Proteomes" id="UP001302745">
    <property type="component" value="Unassembled WGS sequence"/>
</dbReference>
<proteinExistence type="predicted"/>
<evidence type="ECO:0000256" key="1">
    <source>
        <dbReference type="ARBA" id="ARBA00022723"/>
    </source>
</evidence>
<evidence type="ECO:0000313" key="8">
    <source>
        <dbReference type="Proteomes" id="UP001302745"/>
    </source>
</evidence>
<dbReference type="Pfam" id="PF06839">
    <property type="entry name" value="Zn_ribbon_GRF"/>
    <property type="match status" value="1"/>
</dbReference>
<protein>
    <recommendedName>
        <fullName evidence="6">GRF-type domain-containing protein</fullName>
    </recommendedName>
</protein>
<feature type="compositionally biased region" description="Polar residues" evidence="5">
    <location>
        <begin position="296"/>
        <end position="308"/>
    </location>
</feature>
<evidence type="ECO:0000256" key="4">
    <source>
        <dbReference type="PROSITE-ProRule" id="PRU01343"/>
    </source>
</evidence>
<sequence length="453" mass="48066">MSTPTSTPSSQARVKHAPGKFVGGTWFCACDPPGQAVFLQVKKEGATKGKWFYTCPKPRGAQCPFFLWEEGASVLEKKAGEQQPDFSSSLGASDVMDTPQSEAASIFGGPTYSRASSVFPTPAPRQRMFRGIPSGPDPLGSSDEDSDATTTQRSRSRFSQYPGASTPTPKRKRSHVNEDRSTGRGGNREDRGATVDLLSDLDSDGANQLAELADQAEERFHQSQQSQQSRPPPPSSSQRSQFSDTPPSTPTRTTGFGGLPTPETGNSFAAPSFSEPGAKRFKSATTTGGLDPSTPTPARTRNIFTGSVASAPLSGGGGKQSQQPGDWQQHPDATATTADATGTADLTTAILDLLKTQPVSGATRTAVREALALHARRVRGVERARDVLREGQRMRDRRIGMLQARVLALENERRARTVLLKKAASDLEALSQQEDDTGGGVVGGGSFGGGLEE</sequence>
<keyword evidence="1" id="KW-0479">Metal-binding</keyword>
<feature type="region of interest" description="Disordered" evidence="5">
    <location>
        <begin position="429"/>
        <end position="453"/>
    </location>
</feature>
<dbReference type="GO" id="GO:0008270">
    <property type="term" value="F:zinc ion binding"/>
    <property type="evidence" value="ECO:0007669"/>
    <property type="project" value="UniProtKB-KW"/>
</dbReference>
<organism evidence="7 8">
    <name type="scientific">Chaetomidium leptoderma</name>
    <dbReference type="NCBI Taxonomy" id="669021"/>
    <lineage>
        <taxon>Eukaryota</taxon>
        <taxon>Fungi</taxon>
        <taxon>Dikarya</taxon>
        <taxon>Ascomycota</taxon>
        <taxon>Pezizomycotina</taxon>
        <taxon>Sordariomycetes</taxon>
        <taxon>Sordariomycetidae</taxon>
        <taxon>Sordariales</taxon>
        <taxon>Chaetomiaceae</taxon>
        <taxon>Chaetomidium</taxon>
    </lineage>
</organism>
<dbReference type="InterPro" id="IPR010666">
    <property type="entry name" value="Znf_GRF"/>
</dbReference>
<keyword evidence="8" id="KW-1185">Reference proteome</keyword>
<feature type="compositionally biased region" description="Polar residues" evidence="5">
    <location>
        <begin position="148"/>
        <end position="168"/>
    </location>
</feature>
<accession>A0AAN6VUS2</accession>
<feature type="region of interest" description="Disordered" evidence="5">
    <location>
        <begin position="102"/>
        <end position="334"/>
    </location>
</feature>
<keyword evidence="3" id="KW-0862">Zinc</keyword>
<evidence type="ECO:0000256" key="2">
    <source>
        <dbReference type="ARBA" id="ARBA00022771"/>
    </source>
</evidence>
<evidence type="ECO:0000259" key="6">
    <source>
        <dbReference type="PROSITE" id="PS51999"/>
    </source>
</evidence>
<dbReference type="EMBL" id="MU856859">
    <property type="protein sequence ID" value="KAK4156870.1"/>
    <property type="molecule type" value="Genomic_DNA"/>
</dbReference>
<evidence type="ECO:0000313" key="7">
    <source>
        <dbReference type="EMBL" id="KAK4156870.1"/>
    </source>
</evidence>
<dbReference type="PROSITE" id="PS51999">
    <property type="entry name" value="ZF_GRF"/>
    <property type="match status" value="1"/>
</dbReference>
<reference evidence="7" key="1">
    <citation type="journal article" date="2023" name="Mol. Phylogenet. Evol.">
        <title>Genome-scale phylogeny and comparative genomics of the fungal order Sordariales.</title>
        <authorList>
            <person name="Hensen N."/>
            <person name="Bonometti L."/>
            <person name="Westerberg I."/>
            <person name="Brannstrom I.O."/>
            <person name="Guillou S."/>
            <person name="Cros-Aarteil S."/>
            <person name="Calhoun S."/>
            <person name="Haridas S."/>
            <person name="Kuo A."/>
            <person name="Mondo S."/>
            <person name="Pangilinan J."/>
            <person name="Riley R."/>
            <person name="LaButti K."/>
            <person name="Andreopoulos B."/>
            <person name="Lipzen A."/>
            <person name="Chen C."/>
            <person name="Yan M."/>
            <person name="Daum C."/>
            <person name="Ng V."/>
            <person name="Clum A."/>
            <person name="Steindorff A."/>
            <person name="Ohm R.A."/>
            <person name="Martin F."/>
            <person name="Silar P."/>
            <person name="Natvig D.O."/>
            <person name="Lalanne C."/>
            <person name="Gautier V."/>
            <person name="Ament-Velasquez S.L."/>
            <person name="Kruys A."/>
            <person name="Hutchinson M.I."/>
            <person name="Powell A.J."/>
            <person name="Barry K."/>
            <person name="Miller A.N."/>
            <person name="Grigoriev I.V."/>
            <person name="Debuchy R."/>
            <person name="Gladieux P."/>
            <person name="Hiltunen Thoren M."/>
            <person name="Johannesson H."/>
        </authorList>
    </citation>
    <scope>NUCLEOTIDE SEQUENCE</scope>
    <source>
        <strain evidence="7">CBS 538.74</strain>
    </source>
</reference>
<comment type="caution">
    <text evidence="7">The sequence shown here is derived from an EMBL/GenBank/DDBJ whole genome shotgun (WGS) entry which is preliminary data.</text>
</comment>
<feature type="compositionally biased region" description="Gly residues" evidence="5">
    <location>
        <begin position="438"/>
        <end position="453"/>
    </location>
</feature>
<keyword evidence="2 4" id="KW-0863">Zinc-finger</keyword>
<name>A0AAN6VUS2_9PEZI</name>
<feature type="domain" description="GRF-type" evidence="6">
    <location>
        <begin position="28"/>
        <end position="72"/>
    </location>
</feature>
<gene>
    <name evidence="7" type="ORF">C8A00DRAFT_40671</name>
</gene>
<dbReference type="AlphaFoldDB" id="A0AAN6VUS2"/>
<evidence type="ECO:0000256" key="3">
    <source>
        <dbReference type="ARBA" id="ARBA00022833"/>
    </source>
</evidence>